<evidence type="ECO:0000256" key="2">
    <source>
        <dbReference type="ARBA" id="ARBA00023002"/>
    </source>
</evidence>
<keyword evidence="2" id="KW-0560">Oxidoreductase</keyword>
<keyword evidence="3" id="KW-0186">Copper</keyword>
<dbReference type="AlphaFoldDB" id="A0A370DVF7"/>
<dbReference type="PANTHER" id="PTHR11709:SF394">
    <property type="entry name" value="FI03373P-RELATED"/>
    <property type="match status" value="1"/>
</dbReference>
<sequence>MPLFSGQASAAVRHLHLAATDGMMYLPNHNGYAPNTPTTGGLDQAVDGSDYRKVYIRGFCDDVDGTAAQPGCANMPAPIIDVNQGDDVFVHLRNIGNANPLAPVYPHTIRLHGLHVSTQNDGFNETSWEVPTCNDPVLNADPVAQQACLDAGSDVGTYYFKAQKPGTYMWHCHVEASEHITMGMYGAMVIRPRDRKIQGKRVYGFDKDRYDREYIVLLSDIDTAGHDAIQTDFDGAAFAGLPYGPKTPAEIAEVESYNFADHQADWWLVNGRAFPDVLLPLKDMAACNADPSRVGAAGTGDFEGCNGRAEGPPIGMLTGSNNDPAIKFRGKRSSYAATIEANWNERVLMRIINMGYQEVPWHIHGAHFSIIGKDANPYKSDDQKREIFTVHVGSGETYDVILPTSSLARVGMNATQSFTNGQGGGVNEFGFDWGAIDPNNVDQNLLDQWYPAHSHNDYTVTNNGLYPGGQAQLIHISNTIQ</sequence>
<name>A0A370DVF7_9GAMM</name>
<dbReference type="EMBL" id="QFXD01000241">
    <property type="protein sequence ID" value="RDH88933.1"/>
    <property type="molecule type" value="Genomic_DNA"/>
</dbReference>
<evidence type="ECO:0000256" key="1">
    <source>
        <dbReference type="ARBA" id="ARBA00022723"/>
    </source>
</evidence>
<dbReference type="Pfam" id="PF07731">
    <property type="entry name" value="Cu-oxidase_2"/>
    <property type="match status" value="2"/>
</dbReference>
<evidence type="ECO:0000256" key="3">
    <source>
        <dbReference type="ARBA" id="ARBA00023008"/>
    </source>
</evidence>
<dbReference type="GO" id="GO:0016491">
    <property type="term" value="F:oxidoreductase activity"/>
    <property type="evidence" value="ECO:0007669"/>
    <property type="project" value="UniProtKB-KW"/>
</dbReference>
<dbReference type="Gene3D" id="2.60.40.420">
    <property type="entry name" value="Cupredoxins - blue copper proteins"/>
    <property type="match status" value="1"/>
</dbReference>
<evidence type="ECO:0000313" key="6">
    <source>
        <dbReference type="Proteomes" id="UP000255508"/>
    </source>
</evidence>
<proteinExistence type="predicted"/>
<reference evidence="5 6" key="1">
    <citation type="journal article" date="2018" name="ISME J.">
        <title>Endosymbiont genomes yield clues of tubeworm success.</title>
        <authorList>
            <person name="Li Y."/>
            <person name="Liles M.R."/>
            <person name="Halanych K.M."/>
        </authorList>
    </citation>
    <scope>NUCLEOTIDE SEQUENCE [LARGE SCALE GENOMIC DNA]</scope>
    <source>
        <strain evidence="5">A1422</strain>
    </source>
</reference>
<dbReference type="InterPro" id="IPR008972">
    <property type="entry name" value="Cupredoxin"/>
</dbReference>
<feature type="domain" description="Plastocyanin-like" evidence="4">
    <location>
        <begin position="329"/>
        <end position="386"/>
    </location>
</feature>
<organism evidence="5 6">
    <name type="scientific">endosymbiont of Lamellibrachia luymesi</name>
    <dbReference type="NCBI Taxonomy" id="2200907"/>
    <lineage>
        <taxon>Bacteria</taxon>
        <taxon>Pseudomonadati</taxon>
        <taxon>Pseudomonadota</taxon>
        <taxon>Gammaproteobacteria</taxon>
        <taxon>sulfur-oxidizing symbionts</taxon>
    </lineage>
</organism>
<dbReference type="GO" id="GO:0005507">
    <property type="term" value="F:copper ion binding"/>
    <property type="evidence" value="ECO:0007669"/>
    <property type="project" value="InterPro"/>
</dbReference>
<keyword evidence="1" id="KW-0479">Metal-binding</keyword>
<protein>
    <submittedName>
        <fullName evidence="5">Copper oxidase</fullName>
    </submittedName>
</protein>
<evidence type="ECO:0000313" key="5">
    <source>
        <dbReference type="EMBL" id="RDH88933.1"/>
    </source>
</evidence>
<dbReference type="InterPro" id="IPR011706">
    <property type="entry name" value="Cu-oxidase_C"/>
</dbReference>
<dbReference type="Proteomes" id="UP000255508">
    <property type="component" value="Unassembled WGS sequence"/>
</dbReference>
<dbReference type="SUPFAM" id="SSF49503">
    <property type="entry name" value="Cupredoxins"/>
    <property type="match status" value="2"/>
</dbReference>
<accession>A0A370DVF7</accession>
<feature type="domain" description="Plastocyanin-like" evidence="4">
    <location>
        <begin position="74"/>
        <end position="193"/>
    </location>
</feature>
<comment type="caution">
    <text evidence="5">The sequence shown here is derived from an EMBL/GenBank/DDBJ whole genome shotgun (WGS) entry which is preliminary data.</text>
</comment>
<evidence type="ECO:0000259" key="4">
    <source>
        <dbReference type="Pfam" id="PF07731"/>
    </source>
</evidence>
<dbReference type="PANTHER" id="PTHR11709">
    <property type="entry name" value="MULTI-COPPER OXIDASE"/>
    <property type="match status" value="1"/>
</dbReference>
<gene>
    <name evidence="5" type="ORF">DIZ79_13850</name>
</gene>
<dbReference type="InterPro" id="IPR045087">
    <property type="entry name" value="Cu-oxidase_fam"/>
</dbReference>